<evidence type="ECO:0000313" key="3">
    <source>
        <dbReference type="Proteomes" id="UP000014803"/>
    </source>
</evidence>
<feature type="compositionally biased region" description="Pro residues" evidence="1">
    <location>
        <begin position="166"/>
        <end position="189"/>
    </location>
</feature>
<feature type="region of interest" description="Disordered" evidence="1">
    <location>
        <begin position="247"/>
        <end position="266"/>
    </location>
</feature>
<dbReference type="KEGG" id="scu:SCE1572_20670"/>
<evidence type="ECO:0000313" key="2">
    <source>
        <dbReference type="EMBL" id="AGP36695.1"/>
    </source>
</evidence>
<evidence type="ECO:0000256" key="1">
    <source>
        <dbReference type="SAM" id="MobiDB-lite"/>
    </source>
</evidence>
<feature type="region of interest" description="Disordered" evidence="1">
    <location>
        <begin position="138"/>
        <end position="196"/>
    </location>
</feature>
<reference evidence="2 3" key="1">
    <citation type="journal article" date="2013" name="Sci. Rep.">
        <title>Extraordinary expansion of a Sorangium cellulosum genome from an alkaline milieu.</title>
        <authorList>
            <person name="Han K."/>
            <person name="Li Z.F."/>
            <person name="Peng R."/>
            <person name="Zhu L.P."/>
            <person name="Zhou T."/>
            <person name="Wang L.G."/>
            <person name="Li S.G."/>
            <person name="Zhang X.B."/>
            <person name="Hu W."/>
            <person name="Wu Z.H."/>
            <person name="Qin N."/>
            <person name="Li Y.Z."/>
        </authorList>
    </citation>
    <scope>NUCLEOTIDE SEQUENCE [LARGE SCALE GENOMIC DNA]</scope>
    <source>
        <strain evidence="2 3">So0157-2</strain>
    </source>
</reference>
<accession>S4XXQ5</accession>
<organism evidence="2 3">
    <name type="scientific">Sorangium cellulosum So0157-2</name>
    <dbReference type="NCBI Taxonomy" id="1254432"/>
    <lineage>
        <taxon>Bacteria</taxon>
        <taxon>Pseudomonadati</taxon>
        <taxon>Myxococcota</taxon>
        <taxon>Polyangia</taxon>
        <taxon>Polyangiales</taxon>
        <taxon>Polyangiaceae</taxon>
        <taxon>Sorangium</taxon>
    </lineage>
</organism>
<protein>
    <submittedName>
        <fullName evidence="2">Uncharacterized protein</fullName>
    </submittedName>
</protein>
<feature type="compositionally biased region" description="Pro residues" evidence="1">
    <location>
        <begin position="139"/>
        <end position="157"/>
    </location>
</feature>
<dbReference type="eggNOG" id="ENOG5030QAU">
    <property type="taxonomic scope" value="Bacteria"/>
</dbReference>
<dbReference type="AlphaFoldDB" id="S4XXQ5"/>
<dbReference type="STRING" id="1254432.SCE1572_20670"/>
<dbReference type="HOGENOM" id="CLU_074033_0_0_7"/>
<sequence>MRERGIAMRDLKGIVEVELLVEENGALAPAREYVHRDTTYVEGRSGQRYALRVRNLTGGRVEVVPSVDGLDVQRGQDASFDLRGLVIGPHDAFDFTGFRISHTEVATFRFGSIEQSYAAKIGKPRNVGVIGLAAFQELAPPPPPPPPPFTPPPPAAMRPPARAPGYGPPAPGAPPAPDAPAPGYGPAPAAPQGLGTTFGERRESRITSTQFDRATPTPAAVLVIRYEQREGLRALGIDVDGLYQRETASPFPAETGFAKPPPGWKG</sequence>
<proteinExistence type="predicted"/>
<dbReference type="EMBL" id="CP003969">
    <property type="protein sequence ID" value="AGP36695.1"/>
    <property type="molecule type" value="Genomic_DNA"/>
</dbReference>
<gene>
    <name evidence="2" type="ORF">SCE1572_20670</name>
</gene>
<dbReference type="PATRIC" id="fig|1254432.3.peg.4665"/>
<dbReference type="Proteomes" id="UP000014803">
    <property type="component" value="Chromosome"/>
</dbReference>
<name>S4XXQ5_SORCE</name>